<organism evidence="7">
    <name type="scientific">Petromyzon marinus</name>
    <name type="common">Sea lamprey</name>
    <dbReference type="NCBI Taxonomy" id="7757"/>
    <lineage>
        <taxon>Eukaryota</taxon>
        <taxon>Metazoa</taxon>
        <taxon>Chordata</taxon>
        <taxon>Craniata</taxon>
        <taxon>Vertebrata</taxon>
        <taxon>Cyclostomata</taxon>
        <taxon>Hyperoartia</taxon>
        <taxon>Petromyzontiformes</taxon>
        <taxon>Petromyzontidae</taxon>
        <taxon>Petromyzon</taxon>
    </lineage>
</organism>
<evidence type="ECO:0000256" key="3">
    <source>
        <dbReference type="ARBA" id="ARBA00022801"/>
    </source>
</evidence>
<evidence type="ECO:0000313" key="7">
    <source>
        <dbReference type="Ensembl" id="ENSPMAP00000008872.1"/>
    </source>
</evidence>
<dbReference type="PROSITE" id="PS00129">
    <property type="entry name" value="GLYCOSYL_HYDROL_F31_1"/>
    <property type="match status" value="1"/>
</dbReference>
<dbReference type="InterPro" id="IPR000322">
    <property type="entry name" value="Glyco_hydro_31_TIM"/>
</dbReference>
<dbReference type="Gene3D" id="3.20.20.80">
    <property type="entry name" value="Glycosidases"/>
    <property type="match status" value="1"/>
</dbReference>
<evidence type="ECO:0000256" key="1">
    <source>
        <dbReference type="ARBA" id="ARBA00007806"/>
    </source>
</evidence>
<dbReference type="SUPFAM" id="SSF51445">
    <property type="entry name" value="(Trans)glycosidases"/>
    <property type="match status" value="1"/>
</dbReference>
<sequence>MFLDTGLKISEITSKSFEYYQIIHQSTLLQLVEDGVYSMWSRDQPTPEETGTLPGSNMYGTHPFFMYKHKVGAWTGVLYKLAHAQDWWVKNNQAKGSIDISTIATGGVADIYVIQAQSPDDIVNNYFRLIGRPVMVPQWALGWNQCRWGYDTLDKLKGYDDNKLPLDVQWSDIDWMNKYRSFEFDQVNFKDLPSFVDDLHKSGRKYVPIVDAGIAYRPDSDYKAFQENLFTTINEVWPNDASFPDYTNPDTGHLEDVHTQVAFDGLWEDMNEASNFCQGACYRNQQVDKPVKQNLPYTPTGRDLEIKSMPLDTLHSNGVLQLDAHSYYGTQEVKATHSKNMRTFIIERSSFAGMGKFASRWLGDNFSEDKYMGYSISGVMMMNIFGIPLAGADICGFIGDTNPELCARWHHVGAYYPFSRNHNNWGQVA</sequence>
<dbReference type="Pfam" id="PF01055">
    <property type="entry name" value="Glyco_hydro_31_2nd"/>
    <property type="match status" value="1"/>
</dbReference>
<keyword evidence="4 5" id="KW-0326">Glycosidase</keyword>
<dbReference type="CDD" id="cd14752">
    <property type="entry name" value="GH31_N"/>
    <property type="match status" value="1"/>
</dbReference>
<dbReference type="InterPro" id="IPR030459">
    <property type="entry name" value="Glyco_hydro_31_CS"/>
</dbReference>
<protein>
    <recommendedName>
        <fullName evidence="6">Glycoside hydrolase family 31 TIM barrel domain-containing protein</fullName>
    </recommendedName>
</protein>
<evidence type="ECO:0000256" key="5">
    <source>
        <dbReference type="RuleBase" id="RU361185"/>
    </source>
</evidence>
<dbReference type="Ensembl" id="ENSPMAT00000008911.1">
    <property type="protein sequence ID" value="ENSPMAP00000008872.1"/>
    <property type="gene ID" value="ENSPMAG00000008065.1"/>
</dbReference>
<feature type="domain" description="Glycoside hydrolase family 31 TIM barrel" evidence="6">
    <location>
        <begin position="133"/>
        <end position="424"/>
    </location>
</feature>
<keyword evidence="2" id="KW-0732">Signal</keyword>
<dbReference type="PANTHER" id="PTHR22762:SF133">
    <property type="entry name" value="P-TYPE DOMAIN-CONTAINING PROTEIN"/>
    <property type="match status" value="1"/>
</dbReference>
<dbReference type="InterPro" id="IPR017853">
    <property type="entry name" value="GH"/>
</dbReference>
<evidence type="ECO:0000256" key="4">
    <source>
        <dbReference type="ARBA" id="ARBA00023295"/>
    </source>
</evidence>
<dbReference type="GeneTree" id="ENSGT00940000163043"/>
<dbReference type="InterPro" id="IPR030458">
    <property type="entry name" value="Glyco_hydro_31_AS"/>
</dbReference>
<dbReference type="GO" id="GO:0005975">
    <property type="term" value="P:carbohydrate metabolic process"/>
    <property type="evidence" value="ECO:0007669"/>
    <property type="project" value="InterPro"/>
</dbReference>
<keyword evidence="3 5" id="KW-0378">Hydrolase</keyword>
<dbReference type="PANTHER" id="PTHR22762">
    <property type="entry name" value="ALPHA-GLUCOSIDASE"/>
    <property type="match status" value="1"/>
</dbReference>
<evidence type="ECO:0000256" key="2">
    <source>
        <dbReference type="ARBA" id="ARBA00022729"/>
    </source>
</evidence>
<reference evidence="7" key="2">
    <citation type="submission" date="2025-09" db="UniProtKB">
        <authorList>
            <consortium name="Ensembl"/>
        </authorList>
    </citation>
    <scope>IDENTIFICATION</scope>
</reference>
<dbReference type="CDD" id="cd06602">
    <property type="entry name" value="GH31_MGAM_SI_GAA"/>
    <property type="match status" value="1"/>
</dbReference>
<name>S4RUI2_PETMA</name>
<dbReference type="Gene3D" id="2.60.40.1760">
    <property type="entry name" value="glycosyl hydrolase (family 31)"/>
    <property type="match status" value="1"/>
</dbReference>
<dbReference type="PROSITE" id="PS00707">
    <property type="entry name" value="GLYCOSYL_HYDROL_F31_2"/>
    <property type="match status" value="1"/>
</dbReference>
<reference evidence="7" key="1">
    <citation type="submission" date="2025-08" db="UniProtKB">
        <authorList>
            <consortium name="Ensembl"/>
        </authorList>
    </citation>
    <scope>IDENTIFICATION</scope>
</reference>
<dbReference type="AlphaFoldDB" id="S4RUI2"/>
<proteinExistence type="inferred from homology"/>
<dbReference type="STRING" id="7757.ENSPMAP00000008872"/>
<evidence type="ECO:0000259" key="6">
    <source>
        <dbReference type="Pfam" id="PF01055"/>
    </source>
</evidence>
<comment type="similarity">
    <text evidence="1 5">Belongs to the glycosyl hydrolase 31 family.</text>
</comment>
<dbReference type="GO" id="GO:0004553">
    <property type="term" value="F:hydrolase activity, hydrolyzing O-glycosyl compounds"/>
    <property type="evidence" value="ECO:0007669"/>
    <property type="project" value="InterPro"/>
</dbReference>
<accession>S4RUI2</accession>